<gene>
    <name evidence="1" type="ORF">MAR_003001</name>
</gene>
<sequence length="451" mass="52271">MAESIETRHENWLRVVWGLLYVREGLQGYVDTKGKQQYQTFISSVNAKCNNQTCDQCQINSQCQNGKTKVTGKSPFRPAHFCDAMFKEIQISHARNNPFWVNTDSTKWQDPHVGYWEVTKCYLSSAGYFDKNGTSQIDASGLLSICINSSFIKQHITNIQQFKELRDIRNTTLHDARYELEGQTADDCLDKMITVLQDPQELIHDKFAQQAAHAIRNIKAKIEKTPAIMTETLQKWLQTNFDVDRYLKEIEGLMYDRLRKELKGFIVDEVKREVKHSFDERGNYDREHNLEDSCDLCDLTDMIRDQLINRIYPQNQRDAAYLTMQSVLSKNKCVIIADGLDEWIHPNDTKCSCPKEEKVIPYLETTLDTTVFITSRPWRMSKQRVKDTKIDTYLEIEGTADLGLLLQKILNILNETVTVKKTMLDSVKFVDRMTLTRLLSVPIISMLLRAI</sequence>
<evidence type="ECO:0008006" key="3">
    <source>
        <dbReference type="Google" id="ProtNLM"/>
    </source>
</evidence>
<organism evidence="1 2">
    <name type="scientific">Mya arenaria</name>
    <name type="common">Soft-shell clam</name>
    <dbReference type="NCBI Taxonomy" id="6604"/>
    <lineage>
        <taxon>Eukaryota</taxon>
        <taxon>Metazoa</taxon>
        <taxon>Spiralia</taxon>
        <taxon>Lophotrochozoa</taxon>
        <taxon>Mollusca</taxon>
        <taxon>Bivalvia</taxon>
        <taxon>Autobranchia</taxon>
        <taxon>Heteroconchia</taxon>
        <taxon>Euheterodonta</taxon>
        <taxon>Imparidentia</taxon>
        <taxon>Neoheterodontei</taxon>
        <taxon>Myida</taxon>
        <taxon>Myoidea</taxon>
        <taxon>Myidae</taxon>
        <taxon>Mya</taxon>
    </lineage>
</organism>
<dbReference type="Proteomes" id="UP001164746">
    <property type="component" value="Chromosome 16"/>
</dbReference>
<dbReference type="InterPro" id="IPR027897">
    <property type="entry name" value="DUF4559"/>
</dbReference>
<protein>
    <recommendedName>
        <fullName evidence="3">NACHT domain-containing protein</fullName>
    </recommendedName>
</protein>
<reference evidence="1" key="1">
    <citation type="submission" date="2022-11" db="EMBL/GenBank/DDBJ databases">
        <title>Centuries of genome instability and evolution in soft-shell clam transmissible cancer (bioRxiv).</title>
        <authorList>
            <person name="Hart S.F.M."/>
            <person name="Yonemitsu M.A."/>
            <person name="Giersch R.M."/>
            <person name="Beal B.F."/>
            <person name="Arriagada G."/>
            <person name="Davis B.W."/>
            <person name="Ostrander E.A."/>
            <person name="Goff S.P."/>
            <person name="Metzger M.J."/>
        </authorList>
    </citation>
    <scope>NUCLEOTIDE SEQUENCE</scope>
    <source>
        <strain evidence="1">MELC-2E11</strain>
        <tissue evidence="1">Siphon/mantle</tissue>
    </source>
</reference>
<dbReference type="Gene3D" id="3.40.50.300">
    <property type="entry name" value="P-loop containing nucleotide triphosphate hydrolases"/>
    <property type="match status" value="1"/>
</dbReference>
<evidence type="ECO:0000313" key="2">
    <source>
        <dbReference type="Proteomes" id="UP001164746"/>
    </source>
</evidence>
<name>A0ABY7G4R3_MYAAR</name>
<dbReference type="InterPro" id="IPR027417">
    <property type="entry name" value="P-loop_NTPase"/>
</dbReference>
<dbReference type="PANTHER" id="PTHR35083">
    <property type="entry name" value="RGD1565685 PROTEIN"/>
    <property type="match status" value="1"/>
</dbReference>
<keyword evidence="2" id="KW-1185">Reference proteome</keyword>
<dbReference type="EMBL" id="CP111027">
    <property type="protein sequence ID" value="WAR29433.1"/>
    <property type="molecule type" value="Genomic_DNA"/>
</dbReference>
<dbReference type="PANTHER" id="PTHR35083:SF1">
    <property type="entry name" value="RGD1565685 PROTEIN"/>
    <property type="match status" value="1"/>
</dbReference>
<accession>A0ABY7G4R3</accession>
<proteinExistence type="predicted"/>
<evidence type="ECO:0000313" key="1">
    <source>
        <dbReference type="EMBL" id="WAR29433.1"/>
    </source>
</evidence>
<dbReference type="Pfam" id="PF15112">
    <property type="entry name" value="DUF4559"/>
    <property type="match status" value="1"/>
</dbReference>